<feature type="transmembrane region" description="Helical" evidence="1">
    <location>
        <begin position="6"/>
        <end position="22"/>
    </location>
</feature>
<protein>
    <submittedName>
        <fullName evidence="3">Uncharacterized protein</fullName>
    </submittedName>
</protein>
<keyword evidence="1" id="KW-0812">Transmembrane</keyword>
<keyword evidence="1" id="KW-1133">Transmembrane helix</keyword>
<dbReference type="Proteomes" id="UP000046392">
    <property type="component" value="Unplaced"/>
</dbReference>
<dbReference type="WBParaSite" id="SPAL_0000280200.1">
    <property type="protein sequence ID" value="SPAL_0000280200.1"/>
    <property type="gene ID" value="SPAL_0000280200"/>
</dbReference>
<reference evidence="3" key="1">
    <citation type="submission" date="2017-02" db="UniProtKB">
        <authorList>
            <consortium name="WormBaseParasite"/>
        </authorList>
    </citation>
    <scope>IDENTIFICATION</scope>
</reference>
<keyword evidence="2" id="KW-1185">Reference proteome</keyword>
<evidence type="ECO:0000256" key="1">
    <source>
        <dbReference type="SAM" id="Phobius"/>
    </source>
</evidence>
<keyword evidence="1" id="KW-0472">Membrane</keyword>
<name>A0A0N5B9T2_STREA</name>
<evidence type="ECO:0000313" key="3">
    <source>
        <dbReference type="WBParaSite" id="SPAL_0000280200.1"/>
    </source>
</evidence>
<evidence type="ECO:0000313" key="2">
    <source>
        <dbReference type="Proteomes" id="UP000046392"/>
    </source>
</evidence>
<proteinExistence type="predicted"/>
<accession>A0A0N5B9T2</accession>
<dbReference type="AlphaFoldDB" id="A0A0N5B9T2"/>
<sequence length="89" mass="10385">MLPTFGAAKIIVVLLVAIFVIQSKQDKVMNEIDGTMYDDNYKMYAPANMIRLARFYTFYGKPSLKDEYVVDEGILDKRRDRPRPMRFGK</sequence>
<organism evidence="2 3">
    <name type="scientific">Strongyloides papillosus</name>
    <name type="common">Intestinal threadworm</name>
    <dbReference type="NCBI Taxonomy" id="174720"/>
    <lineage>
        <taxon>Eukaryota</taxon>
        <taxon>Metazoa</taxon>
        <taxon>Ecdysozoa</taxon>
        <taxon>Nematoda</taxon>
        <taxon>Chromadorea</taxon>
        <taxon>Rhabditida</taxon>
        <taxon>Tylenchina</taxon>
        <taxon>Panagrolaimomorpha</taxon>
        <taxon>Strongyloidoidea</taxon>
        <taxon>Strongyloididae</taxon>
        <taxon>Strongyloides</taxon>
    </lineage>
</organism>